<feature type="transmembrane region" description="Helical" evidence="1">
    <location>
        <begin position="29"/>
        <end position="54"/>
    </location>
</feature>
<keyword evidence="3" id="KW-1185">Reference proteome</keyword>
<reference evidence="2" key="1">
    <citation type="journal article" date="2019" name="bioRxiv">
        <title>The Genome of the Zebra Mussel, Dreissena polymorpha: A Resource for Invasive Species Research.</title>
        <authorList>
            <person name="McCartney M.A."/>
            <person name="Auch B."/>
            <person name="Kono T."/>
            <person name="Mallez S."/>
            <person name="Zhang Y."/>
            <person name="Obille A."/>
            <person name="Becker A."/>
            <person name="Abrahante J.E."/>
            <person name="Garbe J."/>
            <person name="Badalamenti J.P."/>
            <person name="Herman A."/>
            <person name="Mangelson H."/>
            <person name="Liachko I."/>
            <person name="Sullivan S."/>
            <person name="Sone E.D."/>
            <person name="Koren S."/>
            <person name="Silverstein K.A.T."/>
            <person name="Beckman K.B."/>
            <person name="Gohl D.M."/>
        </authorList>
    </citation>
    <scope>NUCLEOTIDE SEQUENCE</scope>
    <source>
        <strain evidence="2">Duluth1</strain>
        <tissue evidence="2">Whole animal</tissue>
    </source>
</reference>
<protein>
    <submittedName>
        <fullName evidence="2">Uncharacterized protein</fullName>
    </submittedName>
</protein>
<organism evidence="2 3">
    <name type="scientific">Dreissena polymorpha</name>
    <name type="common">Zebra mussel</name>
    <name type="synonym">Mytilus polymorpha</name>
    <dbReference type="NCBI Taxonomy" id="45954"/>
    <lineage>
        <taxon>Eukaryota</taxon>
        <taxon>Metazoa</taxon>
        <taxon>Spiralia</taxon>
        <taxon>Lophotrochozoa</taxon>
        <taxon>Mollusca</taxon>
        <taxon>Bivalvia</taxon>
        <taxon>Autobranchia</taxon>
        <taxon>Heteroconchia</taxon>
        <taxon>Euheterodonta</taxon>
        <taxon>Imparidentia</taxon>
        <taxon>Neoheterodontei</taxon>
        <taxon>Myida</taxon>
        <taxon>Dreissenoidea</taxon>
        <taxon>Dreissenidae</taxon>
        <taxon>Dreissena</taxon>
    </lineage>
</organism>
<sequence length="112" mass="12647">MGVGVGCWVQFALFLFLRLRMLVLNVDLFYFNLALCVDVLVLLNLSLTSVLDLLLEMYLTKLEIVSRLSFVARVLVWLTFLEYSVMGMCVGWFPLVSAVLARHLFAAGVVNL</sequence>
<dbReference type="Proteomes" id="UP000828390">
    <property type="component" value="Unassembled WGS sequence"/>
</dbReference>
<keyword evidence="1" id="KW-1133">Transmembrane helix</keyword>
<feature type="transmembrane region" description="Helical" evidence="1">
    <location>
        <begin position="74"/>
        <end position="95"/>
    </location>
</feature>
<dbReference type="EMBL" id="JAIWYP010000004">
    <property type="protein sequence ID" value="KAH3833662.1"/>
    <property type="molecule type" value="Genomic_DNA"/>
</dbReference>
<evidence type="ECO:0000256" key="1">
    <source>
        <dbReference type="SAM" id="Phobius"/>
    </source>
</evidence>
<comment type="caution">
    <text evidence="2">The sequence shown here is derived from an EMBL/GenBank/DDBJ whole genome shotgun (WGS) entry which is preliminary data.</text>
</comment>
<name>A0A9D4K5W8_DREPO</name>
<gene>
    <name evidence="2" type="ORF">DPMN_106975</name>
</gene>
<keyword evidence="1" id="KW-0472">Membrane</keyword>
<dbReference type="AlphaFoldDB" id="A0A9D4K5W8"/>
<reference evidence="2" key="2">
    <citation type="submission" date="2020-11" db="EMBL/GenBank/DDBJ databases">
        <authorList>
            <person name="McCartney M.A."/>
            <person name="Auch B."/>
            <person name="Kono T."/>
            <person name="Mallez S."/>
            <person name="Becker A."/>
            <person name="Gohl D.M."/>
            <person name="Silverstein K.A.T."/>
            <person name="Koren S."/>
            <person name="Bechman K.B."/>
            <person name="Herman A."/>
            <person name="Abrahante J.E."/>
            <person name="Garbe J."/>
        </authorList>
    </citation>
    <scope>NUCLEOTIDE SEQUENCE</scope>
    <source>
        <strain evidence="2">Duluth1</strain>
        <tissue evidence="2">Whole animal</tissue>
    </source>
</reference>
<evidence type="ECO:0000313" key="2">
    <source>
        <dbReference type="EMBL" id="KAH3833662.1"/>
    </source>
</evidence>
<accession>A0A9D4K5W8</accession>
<evidence type="ECO:0000313" key="3">
    <source>
        <dbReference type="Proteomes" id="UP000828390"/>
    </source>
</evidence>
<proteinExistence type="predicted"/>
<keyword evidence="1" id="KW-0812">Transmembrane</keyword>